<feature type="transmembrane region" description="Helical" evidence="6">
    <location>
        <begin position="101"/>
        <end position="123"/>
    </location>
</feature>
<comment type="subcellular location">
    <subcellularLocation>
        <location evidence="1">Membrane</location>
        <topology evidence="1">Multi-pass membrane protein</topology>
    </subcellularLocation>
</comment>
<dbReference type="InterPro" id="IPR058533">
    <property type="entry name" value="Cation_efflux_TM"/>
</dbReference>
<protein>
    <submittedName>
        <fullName evidence="8">Cation transporter</fullName>
    </submittedName>
</protein>
<dbReference type="SUPFAM" id="SSF161111">
    <property type="entry name" value="Cation efflux protein transmembrane domain-like"/>
    <property type="match status" value="1"/>
</dbReference>
<evidence type="ECO:0000259" key="7">
    <source>
        <dbReference type="Pfam" id="PF01545"/>
    </source>
</evidence>
<keyword evidence="9" id="KW-1185">Reference proteome</keyword>
<feature type="transmembrane region" description="Helical" evidence="6">
    <location>
        <begin position="232"/>
        <end position="249"/>
    </location>
</feature>
<keyword evidence="2 6" id="KW-0812">Transmembrane</keyword>
<dbReference type="InterPro" id="IPR027469">
    <property type="entry name" value="Cation_efflux_TMD_sf"/>
</dbReference>
<dbReference type="GO" id="GO:0005886">
    <property type="term" value="C:plasma membrane"/>
    <property type="evidence" value="ECO:0007669"/>
    <property type="project" value="TreeGrafter"/>
</dbReference>
<dbReference type="GO" id="GO:0005385">
    <property type="term" value="F:zinc ion transmembrane transporter activity"/>
    <property type="evidence" value="ECO:0007669"/>
    <property type="project" value="TreeGrafter"/>
</dbReference>
<evidence type="ECO:0000256" key="3">
    <source>
        <dbReference type="ARBA" id="ARBA00022906"/>
    </source>
</evidence>
<evidence type="ECO:0000313" key="8">
    <source>
        <dbReference type="EMBL" id="KFI26091.1"/>
    </source>
</evidence>
<evidence type="ECO:0000256" key="1">
    <source>
        <dbReference type="ARBA" id="ARBA00004141"/>
    </source>
</evidence>
<evidence type="ECO:0000256" key="5">
    <source>
        <dbReference type="ARBA" id="ARBA00023136"/>
    </source>
</evidence>
<dbReference type="RefSeq" id="WP_035714447.1">
    <property type="nucleotide sequence ID" value="NZ_CAMIFG010000169.1"/>
</dbReference>
<dbReference type="PANTHER" id="PTHR11562:SF17">
    <property type="entry name" value="RE54080P-RELATED"/>
    <property type="match status" value="1"/>
</dbReference>
<keyword evidence="3" id="KW-0406">Ion transport</keyword>
<feature type="transmembrane region" description="Helical" evidence="6">
    <location>
        <begin position="255"/>
        <end position="273"/>
    </location>
</feature>
<reference evidence="8 9" key="1">
    <citation type="submission" date="2014-03" db="EMBL/GenBank/DDBJ databases">
        <title>Genome of Haematobacter massiliensis CCUG 47968.</title>
        <authorList>
            <person name="Wang D."/>
            <person name="Wang G."/>
        </authorList>
    </citation>
    <scope>NUCLEOTIDE SEQUENCE [LARGE SCALE GENOMIC DNA]</scope>
    <source>
        <strain evidence="8 9">CCUG 47968</strain>
    </source>
</reference>
<dbReference type="EMBL" id="JGYG01000019">
    <property type="protein sequence ID" value="KFI26091.1"/>
    <property type="molecule type" value="Genomic_DNA"/>
</dbReference>
<dbReference type="InterPro" id="IPR036163">
    <property type="entry name" value="HMA_dom_sf"/>
</dbReference>
<dbReference type="Proteomes" id="UP000028826">
    <property type="component" value="Unassembled WGS sequence"/>
</dbReference>
<sequence>MANTENAGSTADVPPVRYRVSGMDCAKDAAQIERAAQAAGVAPGDVKVSAATHIMTLTAPEVRLPDIEKAVAVTGYGFDRIEGDEDIPPNPAHQDPAYRRALWIVVILNVGYGVLEMIGGFISGSQAVKADALDFIGDGAITFLGLLAIGWSLAWRARSALIQGIFLGLLGLGVLGTTIVRVFEQTTPDAGLMGLLGMIALVVNVVSVLPLLRFRKGDANMRAVWLFSRNDAIGNAAVVIAAGLVAWLGSAWPDLIVAFGIAGLFLHSAWAIIRDARGDLKATA</sequence>
<dbReference type="GO" id="GO:0046872">
    <property type="term" value="F:metal ion binding"/>
    <property type="evidence" value="ECO:0007669"/>
    <property type="project" value="InterPro"/>
</dbReference>
<dbReference type="eggNOG" id="COG1230">
    <property type="taxonomic scope" value="Bacteria"/>
</dbReference>
<feature type="transmembrane region" description="Helical" evidence="6">
    <location>
        <begin position="135"/>
        <end position="154"/>
    </location>
</feature>
<evidence type="ECO:0000256" key="2">
    <source>
        <dbReference type="ARBA" id="ARBA00022692"/>
    </source>
</evidence>
<dbReference type="InterPro" id="IPR006121">
    <property type="entry name" value="HMA_dom"/>
</dbReference>
<proteinExistence type="predicted"/>
<feature type="transmembrane region" description="Helical" evidence="6">
    <location>
        <begin position="192"/>
        <end position="212"/>
    </location>
</feature>
<gene>
    <name evidence="8" type="ORF">CN97_04195</name>
</gene>
<feature type="domain" description="Cation efflux protein transmembrane" evidence="7">
    <location>
        <begin position="102"/>
        <end position="279"/>
    </location>
</feature>
<keyword evidence="5 6" id="KW-0472">Membrane</keyword>
<dbReference type="PANTHER" id="PTHR11562">
    <property type="entry name" value="CATION EFFLUX PROTEIN/ ZINC TRANSPORTER"/>
    <property type="match status" value="1"/>
</dbReference>
<dbReference type="STRING" id="195105.CN97_04195"/>
<keyword evidence="4 6" id="KW-1133">Transmembrane helix</keyword>
<keyword evidence="3" id="KW-0813">Transport</keyword>
<keyword evidence="3" id="KW-0864">Zinc transport</keyword>
<dbReference type="OrthoDB" id="9799649at2"/>
<organism evidence="8 9">
    <name type="scientific">Haematobacter massiliensis</name>
    <dbReference type="NCBI Taxonomy" id="195105"/>
    <lineage>
        <taxon>Bacteria</taxon>
        <taxon>Pseudomonadati</taxon>
        <taxon>Pseudomonadota</taxon>
        <taxon>Alphaproteobacteria</taxon>
        <taxon>Rhodobacterales</taxon>
        <taxon>Paracoccaceae</taxon>
        <taxon>Haematobacter</taxon>
    </lineage>
</organism>
<feature type="transmembrane region" description="Helical" evidence="6">
    <location>
        <begin position="161"/>
        <end position="180"/>
    </location>
</feature>
<evidence type="ECO:0000313" key="9">
    <source>
        <dbReference type="Proteomes" id="UP000028826"/>
    </source>
</evidence>
<name>A0A086XVP1_9RHOB</name>
<evidence type="ECO:0000256" key="6">
    <source>
        <dbReference type="SAM" id="Phobius"/>
    </source>
</evidence>
<accession>A0A086XVP1</accession>
<dbReference type="InterPro" id="IPR050681">
    <property type="entry name" value="CDF/SLC30A"/>
</dbReference>
<dbReference type="Gene3D" id="3.30.70.100">
    <property type="match status" value="1"/>
</dbReference>
<evidence type="ECO:0000256" key="4">
    <source>
        <dbReference type="ARBA" id="ARBA00022989"/>
    </source>
</evidence>
<dbReference type="Gene3D" id="1.20.1510.10">
    <property type="entry name" value="Cation efflux protein transmembrane domain"/>
    <property type="match status" value="1"/>
</dbReference>
<comment type="caution">
    <text evidence="8">The sequence shown here is derived from an EMBL/GenBank/DDBJ whole genome shotgun (WGS) entry which is preliminary data.</text>
</comment>
<keyword evidence="3" id="KW-0862">Zinc</keyword>
<dbReference type="Pfam" id="PF01545">
    <property type="entry name" value="Cation_efflux"/>
    <property type="match status" value="1"/>
</dbReference>
<dbReference type="AlphaFoldDB" id="A0A086XVP1"/>
<dbReference type="SUPFAM" id="SSF55008">
    <property type="entry name" value="HMA, heavy metal-associated domain"/>
    <property type="match status" value="1"/>
</dbReference>
<dbReference type="CDD" id="cd00371">
    <property type="entry name" value="HMA"/>
    <property type="match status" value="1"/>
</dbReference>